<dbReference type="Proteomes" id="UP000052023">
    <property type="component" value="Unassembled WGS sequence"/>
</dbReference>
<dbReference type="SMART" id="SM00760">
    <property type="entry name" value="Bac_DnaA_C"/>
    <property type="match status" value="1"/>
</dbReference>
<keyword evidence="3" id="KW-1185">Reference proteome</keyword>
<feature type="domain" description="Chromosomal replication initiator DnaA C-terminal" evidence="1">
    <location>
        <begin position="86"/>
        <end position="155"/>
    </location>
</feature>
<reference evidence="2 3" key="1">
    <citation type="submission" date="2014-03" db="EMBL/GenBank/DDBJ databases">
        <title>Bradyrhizobium valentinum sp. nov., isolated from effective nodules of Lupinus mariae-josephae, a lupine endemic of basic-lime soils in Eastern Spain.</title>
        <authorList>
            <person name="Duran D."/>
            <person name="Rey L."/>
            <person name="Navarro A."/>
            <person name="Busquets A."/>
            <person name="Imperial J."/>
            <person name="Ruiz-Argueso T."/>
        </authorList>
    </citation>
    <scope>NUCLEOTIDE SEQUENCE [LARGE SCALE GENOMIC DNA]</scope>
    <source>
        <strain evidence="2 3">Ro19</strain>
    </source>
</reference>
<dbReference type="PROSITE" id="PS01008">
    <property type="entry name" value="DNAA"/>
    <property type="match status" value="1"/>
</dbReference>
<dbReference type="Gene3D" id="1.10.1750.10">
    <property type="match status" value="1"/>
</dbReference>
<name>A0A0R3MUL6_9BRAD</name>
<dbReference type="EMBL" id="LLYA01000170">
    <property type="protein sequence ID" value="KRR21887.1"/>
    <property type="molecule type" value="Genomic_DNA"/>
</dbReference>
<organism evidence="2 3">
    <name type="scientific">Bradyrhizobium retamae</name>
    <dbReference type="NCBI Taxonomy" id="1300035"/>
    <lineage>
        <taxon>Bacteria</taxon>
        <taxon>Pseudomonadati</taxon>
        <taxon>Pseudomonadota</taxon>
        <taxon>Alphaproteobacteria</taxon>
        <taxon>Hyphomicrobiales</taxon>
        <taxon>Nitrobacteraceae</taxon>
        <taxon>Bradyrhizobium</taxon>
    </lineage>
</organism>
<dbReference type="SUPFAM" id="SSF48295">
    <property type="entry name" value="TrpR-like"/>
    <property type="match status" value="1"/>
</dbReference>
<dbReference type="GO" id="GO:0006275">
    <property type="term" value="P:regulation of DNA replication"/>
    <property type="evidence" value="ECO:0007669"/>
    <property type="project" value="InterPro"/>
</dbReference>
<dbReference type="InterPro" id="IPR010921">
    <property type="entry name" value="Trp_repressor/repl_initiator"/>
</dbReference>
<dbReference type="GO" id="GO:0006270">
    <property type="term" value="P:DNA replication initiation"/>
    <property type="evidence" value="ECO:0007669"/>
    <property type="project" value="InterPro"/>
</dbReference>
<protein>
    <recommendedName>
        <fullName evidence="1">Chromosomal replication initiator DnaA C-terminal domain-containing protein</fullName>
    </recommendedName>
</protein>
<dbReference type="CDD" id="cd06571">
    <property type="entry name" value="Bac_DnaA_C"/>
    <property type="match status" value="1"/>
</dbReference>
<evidence type="ECO:0000259" key="1">
    <source>
        <dbReference type="SMART" id="SM00760"/>
    </source>
</evidence>
<comment type="caution">
    <text evidence="2">The sequence shown here is derived from an EMBL/GenBank/DDBJ whole genome shotgun (WGS) entry which is preliminary data.</text>
</comment>
<dbReference type="InterPro" id="IPR013159">
    <property type="entry name" value="DnaA_C"/>
</dbReference>
<dbReference type="PANTHER" id="PTHR30050:SF2">
    <property type="entry name" value="CHROMOSOMAL REPLICATION INITIATOR PROTEIN DNAA"/>
    <property type="match status" value="1"/>
</dbReference>
<dbReference type="OrthoDB" id="9807019at2"/>
<accession>A0A0R3MUL6</accession>
<dbReference type="PANTHER" id="PTHR30050">
    <property type="entry name" value="CHROMOSOMAL REPLICATION INITIATOR PROTEIN DNAA"/>
    <property type="match status" value="1"/>
</dbReference>
<dbReference type="GO" id="GO:0005886">
    <property type="term" value="C:plasma membrane"/>
    <property type="evidence" value="ECO:0007669"/>
    <property type="project" value="TreeGrafter"/>
</dbReference>
<proteinExistence type="predicted"/>
<dbReference type="InterPro" id="IPR018312">
    <property type="entry name" value="Chromosome_initiator_DnaA_CS"/>
</dbReference>
<gene>
    <name evidence="2" type="ORF">CQ13_07580</name>
</gene>
<dbReference type="AlphaFoldDB" id="A0A0R3MUL6"/>
<dbReference type="RefSeq" id="WP_057845780.1">
    <property type="nucleotide sequence ID" value="NZ_LLYA01000170.1"/>
</dbReference>
<evidence type="ECO:0000313" key="2">
    <source>
        <dbReference type="EMBL" id="KRR21887.1"/>
    </source>
</evidence>
<evidence type="ECO:0000313" key="3">
    <source>
        <dbReference type="Proteomes" id="UP000052023"/>
    </source>
</evidence>
<sequence length="184" mass="20204">MNAAAARQPTETELKAHRRRAAFRQSIAEKAAALNEKMEAAPKAVAAQVDPPVAEVLSPDFPPLQLSPMKKPWFKIEGVTAPAPLRVSQIQEVVCAAYGVNMNDMTSARRTAKLVLPRQVAMYLAKVMTGRSLPEIGRRFGGRDHTTVLHAVRKIEAIVDFNADPELCELLNALRADIEARRGE</sequence>
<dbReference type="GO" id="GO:0003688">
    <property type="term" value="F:DNA replication origin binding"/>
    <property type="evidence" value="ECO:0007669"/>
    <property type="project" value="InterPro"/>
</dbReference>
<dbReference type="Pfam" id="PF08299">
    <property type="entry name" value="Bac_DnaA_C"/>
    <property type="match status" value="1"/>
</dbReference>
<dbReference type="GO" id="GO:0005524">
    <property type="term" value="F:ATP binding"/>
    <property type="evidence" value="ECO:0007669"/>
    <property type="project" value="InterPro"/>
</dbReference>